<feature type="signal peptide" evidence="3">
    <location>
        <begin position="1"/>
        <end position="19"/>
    </location>
</feature>
<dbReference type="PROSITE" id="PS50195">
    <property type="entry name" value="PX"/>
    <property type="match status" value="1"/>
</dbReference>
<dbReference type="CDD" id="cd06093">
    <property type="entry name" value="PX_domain"/>
    <property type="match status" value="1"/>
</dbReference>
<protein>
    <submittedName>
        <fullName evidence="6">Uncharacterized protein LOC106818381</fullName>
    </submittedName>
</protein>
<evidence type="ECO:0000259" key="4">
    <source>
        <dbReference type="PROSITE" id="PS50195"/>
    </source>
</evidence>
<feature type="non-terminal residue" evidence="6">
    <location>
        <position position="1"/>
    </location>
</feature>
<dbReference type="Gene3D" id="1.20.1270.60">
    <property type="entry name" value="Arfaptin homology (AH) domain/BAR domain"/>
    <property type="match status" value="1"/>
</dbReference>
<dbReference type="Pfam" id="PF09325">
    <property type="entry name" value="Vps5"/>
    <property type="match status" value="1"/>
</dbReference>
<organism evidence="5 6">
    <name type="scientific">Priapulus caudatus</name>
    <name type="common">Priapulid worm</name>
    <dbReference type="NCBI Taxonomy" id="37621"/>
    <lineage>
        <taxon>Eukaryota</taxon>
        <taxon>Metazoa</taxon>
        <taxon>Ecdysozoa</taxon>
        <taxon>Scalidophora</taxon>
        <taxon>Priapulida</taxon>
        <taxon>Priapulimorpha</taxon>
        <taxon>Priapulimorphida</taxon>
        <taxon>Priapulidae</taxon>
        <taxon>Priapulus</taxon>
    </lineage>
</organism>
<dbReference type="GeneID" id="106818381"/>
<dbReference type="Gene3D" id="3.30.1520.10">
    <property type="entry name" value="Phox-like domain"/>
    <property type="match status" value="1"/>
</dbReference>
<evidence type="ECO:0000256" key="2">
    <source>
        <dbReference type="SAM" id="MobiDB-lite"/>
    </source>
</evidence>
<name>A0ABM1F2B1_PRICU</name>
<evidence type="ECO:0000256" key="3">
    <source>
        <dbReference type="SAM" id="SignalP"/>
    </source>
</evidence>
<evidence type="ECO:0000313" key="6">
    <source>
        <dbReference type="RefSeq" id="XP_014678582.1"/>
    </source>
</evidence>
<accession>A0ABM1F2B1</accession>
<dbReference type="PANTHER" id="PTHR45850:SF2">
    <property type="entry name" value="SORTING NEXIN-5-LIKE"/>
    <property type="match status" value="1"/>
</dbReference>
<dbReference type="PANTHER" id="PTHR45850">
    <property type="entry name" value="SORTING NEXIN FAMILY MEMBER"/>
    <property type="match status" value="1"/>
</dbReference>
<keyword evidence="3" id="KW-0732">Signal</keyword>
<dbReference type="Pfam" id="PF00787">
    <property type="entry name" value="PX"/>
    <property type="match status" value="1"/>
</dbReference>
<dbReference type="InterPro" id="IPR015404">
    <property type="entry name" value="Vps5_C"/>
</dbReference>
<reference evidence="6" key="1">
    <citation type="submission" date="2025-08" db="UniProtKB">
        <authorList>
            <consortium name="RefSeq"/>
        </authorList>
    </citation>
    <scope>IDENTIFICATION</scope>
</reference>
<dbReference type="InterPro" id="IPR001683">
    <property type="entry name" value="PX_dom"/>
</dbReference>
<dbReference type="InterPro" id="IPR027267">
    <property type="entry name" value="AH/BAR_dom_sf"/>
</dbReference>
<evidence type="ECO:0000256" key="1">
    <source>
        <dbReference type="ARBA" id="ARBA00010883"/>
    </source>
</evidence>
<feature type="compositionally biased region" description="Low complexity" evidence="2">
    <location>
        <begin position="39"/>
        <end position="48"/>
    </location>
</feature>
<comment type="similarity">
    <text evidence="1">Belongs to the sorting nexin family.</text>
</comment>
<feature type="compositionally biased region" description="Gly residues" evidence="2">
    <location>
        <begin position="49"/>
        <end position="59"/>
    </location>
</feature>
<evidence type="ECO:0000313" key="5">
    <source>
        <dbReference type="Proteomes" id="UP000695022"/>
    </source>
</evidence>
<keyword evidence="5" id="KW-1185">Reference proteome</keyword>
<dbReference type="InterPro" id="IPR036871">
    <property type="entry name" value="PX_dom_sf"/>
</dbReference>
<feature type="chain" id="PRO_5046338171" evidence="3">
    <location>
        <begin position="20"/>
        <end position="696"/>
    </location>
</feature>
<proteinExistence type="inferred from homology"/>
<dbReference type="SUPFAM" id="SSF64268">
    <property type="entry name" value="PX domain"/>
    <property type="match status" value="1"/>
</dbReference>
<gene>
    <name evidence="6" type="primary">LOC106818381</name>
</gene>
<dbReference type="RefSeq" id="XP_014678582.1">
    <property type="nucleotide sequence ID" value="XM_014823096.1"/>
</dbReference>
<feature type="domain" description="PX" evidence="4">
    <location>
        <begin position="345"/>
        <end position="480"/>
    </location>
</feature>
<feature type="region of interest" description="Disordered" evidence="2">
    <location>
        <begin position="39"/>
        <end position="59"/>
    </location>
</feature>
<dbReference type="Proteomes" id="UP000695022">
    <property type="component" value="Unplaced"/>
</dbReference>
<sequence>TNIKLALALIDVVVGLASAAPAERDADFNLGQGLDGGSNSFQFSSSSSSGGGRRGGEGGFALGGGDGGFALGGGDGGFALGGGEGGQGFQFSSSSGGAGGQGAGVGGTVVQRTVTTEEFGGGEGGNAGGFVGVGGVGGADLAPQGGQGFQFSSSSGGAGGQGVGGGRTVVQRTETRKEFGGVEGGNADGFGRAGGVIAVSGGRNIGGGSFGGNSQSFQVQSTRQQAGAGFGGQVRGAGGFGGAGGFPAQRIGLEGGATGAPEFFTTTRYGPISSGGLRGSGDRGSSLTFSRHGSATGSLFSRDTADATETAKKTRGYEYRYSLGIWTPHYTGDKSFMMYTIRTKQVRTYAKHRTTWVRTRDKSFMLYTIRTKQIKDDDSDYKFIQRQWEDLEWLEHCLTVDINVSGIIVPPLPPKPGANAASAETRSRKQLGSATKTLVGDEFYRDCRMLEKYLRLLINHPTFGKNPALEKFLMQKEPPTRARVKKGMFSKLSSAVENRKSSHPDCDEFFQKERTWVTEYSNIMKDCSNAFNQKVYAQKSLANAYGHLATASTLQSASQEGHDICLSKFLTKFSSGLEGAKHGLEVMSNNDERTLGFYLEFYAMTFEAEKDMLLRRTCLLVEYETANKTLDKAKPNKKEAPHPSTMAQLWKATDWINAGALTPVNTHNLACCANYWIDTSRFSVSHMKSNDQHRLL</sequence>